<sequence>MFMNYIVMDLEWNQSAKGKQFSEDHFPFEIIQIGAAKVNEKLDIVDEWQCTIKPQVYTKLQNTVKKILGITENDLANGTDFVSGVTEFLEWCGEDYTFVTWGSMDITELRRNMKFYDVPENFPKPLLYLDLQKLYSINFSDGKTRMNLKSAIDEQGIKGDEHYHSAMSDARYTAKIMKKLDFDRVKKFCSIDTFTIPESRKDEVYLNFGTYEKYISKGFATRDKAASDRNVRSCKCFLCGRTMTRTVKWFATNSKCYYGLFTCDEHGLIKGRFRVKQTEEGRYYAVRIMKHTDEKGALKIYEKQIKEREHRRRRRQAEKLSEQK</sequence>
<evidence type="ECO:0000256" key="4">
    <source>
        <dbReference type="SAM" id="MobiDB-lite"/>
    </source>
</evidence>
<dbReference type="EMBL" id="QSIS01000012">
    <property type="protein sequence ID" value="RHD07682.1"/>
    <property type="molecule type" value="Genomic_DNA"/>
</dbReference>
<feature type="region of interest" description="Disordered" evidence="4">
    <location>
        <begin position="305"/>
        <end position="324"/>
    </location>
</feature>
<dbReference type="GO" id="GO:0000175">
    <property type="term" value="F:3'-5'-RNA exonuclease activity"/>
    <property type="evidence" value="ECO:0007669"/>
    <property type="project" value="InterPro"/>
</dbReference>
<dbReference type="CDD" id="cd06133">
    <property type="entry name" value="ERI-1_3'hExo_like"/>
    <property type="match status" value="1"/>
</dbReference>
<dbReference type="InterPro" id="IPR012337">
    <property type="entry name" value="RNaseH-like_sf"/>
</dbReference>
<dbReference type="InterPro" id="IPR013520">
    <property type="entry name" value="Ribonucl_H"/>
</dbReference>
<evidence type="ECO:0000256" key="3">
    <source>
        <dbReference type="ARBA" id="ARBA00022839"/>
    </source>
</evidence>
<feature type="domain" description="Exonuclease" evidence="5">
    <location>
        <begin position="4"/>
        <end position="186"/>
    </location>
</feature>
<keyword evidence="2" id="KW-0378">Hydrolase</keyword>
<dbReference type="InterPro" id="IPR051274">
    <property type="entry name" value="3-5_Exoribonuclease"/>
</dbReference>
<dbReference type="SUPFAM" id="SSF53098">
    <property type="entry name" value="Ribonuclease H-like"/>
    <property type="match status" value="1"/>
</dbReference>
<dbReference type="Proteomes" id="UP000284794">
    <property type="component" value="Unassembled WGS sequence"/>
</dbReference>
<keyword evidence="3" id="KW-0269">Exonuclease</keyword>
<dbReference type="EMBL" id="QROY01000011">
    <property type="protein sequence ID" value="RHL66352.1"/>
    <property type="molecule type" value="Genomic_DNA"/>
</dbReference>
<dbReference type="Proteomes" id="UP000285201">
    <property type="component" value="Unassembled WGS sequence"/>
</dbReference>
<dbReference type="PANTHER" id="PTHR23044">
    <property type="entry name" value="3'-5' EXONUCLEASE ERI1-RELATED"/>
    <property type="match status" value="1"/>
</dbReference>
<proteinExistence type="predicted"/>
<dbReference type="AlphaFoldDB" id="A0A415M9M6"/>
<gene>
    <name evidence="8" type="ORF">DW007_11785</name>
    <name evidence="7" type="ORF">DW811_09435</name>
    <name evidence="6" type="ORF">DW858_10665</name>
</gene>
<dbReference type="InterPro" id="IPR047201">
    <property type="entry name" value="ERI-1_3'hExo-like"/>
</dbReference>
<evidence type="ECO:0000259" key="5">
    <source>
        <dbReference type="SMART" id="SM00479"/>
    </source>
</evidence>
<evidence type="ECO:0000313" key="8">
    <source>
        <dbReference type="EMBL" id="RHL66352.1"/>
    </source>
</evidence>
<dbReference type="Pfam" id="PF00929">
    <property type="entry name" value="RNase_T"/>
    <property type="match status" value="1"/>
</dbReference>
<dbReference type="InterPro" id="IPR036397">
    <property type="entry name" value="RNaseH_sf"/>
</dbReference>
<dbReference type="Gene3D" id="3.30.420.10">
    <property type="entry name" value="Ribonuclease H-like superfamily/Ribonuclease H"/>
    <property type="match status" value="1"/>
</dbReference>
<dbReference type="PANTHER" id="PTHR23044:SF61">
    <property type="entry name" value="3'-5' EXORIBONUCLEASE 1-RELATED"/>
    <property type="match status" value="1"/>
</dbReference>
<protein>
    <submittedName>
        <fullName evidence="8">DNA polymerase III</fullName>
    </submittedName>
</protein>
<organism evidence="8 10">
    <name type="scientific">Lachnospira eligens</name>
    <dbReference type="NCBI Taxonomy" id="39485"/>
    <lineage>
        <taxon>Bacteria</taxon>
        <taxon>Bacillati</taxon>
        <taxon>Bacillota</taxon>
        <taxon>Clostridia</taxon>
        <taxon>Lachnospirales</taxon>
        <taxon>Lachnospiraceae</taxon>
        <taxon>Lachnospira</taxon>
    </lineage>
</organism>
<dbReference type="SMART" id="SM00479">
    <property type="entry name" value="EXOIII"/>
    <property type="match status" value="1"/>
</dbReference>
<evidence type="ECO:0000313" key="7">
    <source>
        <dbReference type="EMBL" id="RHD07682.1"/>
    </source>
</evidence>
<evidence type="ECO:0000313" key="10">
    <source>
        <dbReference type="Proteomes" id="UP000285201"/>
    </source>
</evidence>
<keyword evidence="1" id="KW-0540">Nuclease</keyword>
<evidence type="ECO:0000313" key="9">
    <source>
        <dbReference type="Proteomes" id="UP000284794"/>
    </source>
</evidence>
<evidence type="ECO:0000256" key="1">
    <source>
        <dbReference type="ARBA" id="ARBA00022722"/>
    </source>
</evidence>
<evidence type="ECO:0000313" key="11">
    <source>
        <dbReference type="Proteomes" id="UP000285844"/>
    </source>
</evidence>
<evidence type="ECO:0000256" key="2">
    <source>
        <dbReference type="ARBA" id="ARBA00022801"/>
    </source>
</evidence>
<dbReference type="Proteomes" id="UP000285844">
    <property type="component" value="Unassembled WGS sequence"/>
</dbReference>
<dbReference type="EMBL" id="QSHM01000013">
    <property type="protein sequence ID" value="RHC12198.1"/>
    <property type="molecule type" value="Genomic_DNA"/>
</dbReference>
<evidence type="ECO:0000313" key="6">
    <source>
        <dbReference type="EMBL" id="RHC12198.1"/>
    </source>
</evidence>
<comment type="caution">
    <text evidence="8">The sequence shown here is derived from an EMBL/GenBank/DDBJ whole genome shotgun (WGS) entry which is preliminary data.</text>
</comment>
<name>A0A415M9M6_9FIRM</name>
<dbReference type="GO" id="GO:0003676">
    <property type="term" value="F:nucleic acid binding"/>
    <property type="evidence" value="ECO:0007669"/>
    <property type="project" value="InterPro"/>
</dbReference>
<accession>A0A415M9M6</accession>
<reference evidence="9 10" key="1">
    <citation type="submission" date="2018-08" db="EMBL/GenBank/DDBJ databases">
        <title>A genome reference for cultivated species of the human gut microbiota.</title>
        <authorList>
            <person name="Zou Y."/>
            <person name="Xue W."/>
            <person name="Luo G."/>
        </authorList>
    </citation>
    <scope>NUCLEOTIDE SEQUENCE [LARGE SCALE GENOMIC DNA]</scope>
    <source>
        <strain evidence="8 10">AF36-7BH</strain>
        <strain evidence="7 9">AM32-2AC</strain>
        <strain evidence="6 11">AM37-3BH</strain>
    </source>
</reference>